<evidence type="ECO:0000313" key="1">
    <source>
        <dbReference type="EMBL" id="CAB4190327.1"/>
    </source>
</evidence>
<protein>
    <submittedName>
        <fullName evidence="1">Uncharacterized protein</fullName>
    </submittedName>
</protein>
<sequence>MNLFVSASSGVDQVTKRVRYHLLDAAVRQPGGQATLIASFSTRRQAEKEAERLDGGEYICMWP</sequence>
<reference evidence="1" key="1">
    <citation type="submission" date="2020-05" db="EMBL/GenBank/DDBJ databases">
        <authorList>
            <person name="Chiriac C."/>
            <person name="Salcher M."/>
            <person name="Ghai R."/>
            <person name="Kavagutti S V."/>
        </authorList>
    </citation>
    <scope>NUCLEOTIDE SEQUENCE</scope>
</reference>
<proteinExistence type="predicted"/>
<organism evidence="1">
    <name type="scientific">uncultured Caudovirales phage</name>
    <dbReference type="NCBI Taxonomy" id="2100421"/>
    <lineage>
        <taxon>Viruses</taxon>
        <taxon>Duplodnaviria</taxon>
        <taxon>Heunggongvirae</taxon>
        <taxon>Uroviricota</taxon>
        <taxon>Caudoviricetes</taxon>
        <taxon>Peduoviridae</taxon>
        <taxon>Maltschvirus</taxon>
        <taxon>Maltschvirus maltsch</taxon>
    </lineage>
</organism>
<name>A0A6J5R7G0_9CAUD</name>
<accession>A0A6J5R7G0</accession>
<dbReference type="EMBL" id="LR797148">
    <property type="protein sequence ID" value="CAB4190327.1"/>
    <property type="molecule type" value="Genomic_DNA"/>
</dbReference>
<gene>
    <name evidence="1" type="ORF">UFOVP1196_50</name>
</gene>